<evidence type="ECO:0000259" key="2">
    <source>
        <dbReference type="PROSITE" id="PS51011"/>
    </source>
</evidence>
<dbReference type="Gene3D" id="1.10.150.60">
    <property type="entry name" value="ARID DNA-binding domain"/>
    <property type="match status" value="1"/>
</dbReference>
<sequence>MRNAKFKPKLDSGKHHCENSGIRARLGWKGKHKLHPETRLSVSHKFEHGFQKDDTAGTLEGKAKCFEQECIPVRTSFDGRLDHDEFLEKFYKTLDDQTVFELERKKFEAYLQGYYDKECEKTQEMNNGKNKSWVTLLDILHIPNYVMTSKEYLRAHFTKMVKWFYEEYFQQNTKEYPPTLPNGEPIDLFDLYMTVEGLGGRRVVAKENKWLEVGKELGLVENGPNLRIIYDGYLELLDWMYSIEKEKESRINETPNEEEKDKGDGPSVKKESEEVKISPKNCDEATTSSIQDEEKQHEDGEIPDSEVYFQEMLDASFDDDFELELLEYAERNKDDVAEDEDKVQGLGGDVGP</sequence>
<reference evidence="3 4" key="1">
    <citation type="submission" date="2019-05" db="EMBL/GenBank/DDBJ databases">
        <title>Mikania micrantha, genome provides insights into the molecular mechanism of rapid growth.</title>
        <authorList>
            <person name="Liu B."/>
        </authorList>
    </citation>
    <scope>NUCLEOTIDE SEQUENCE [LARGE SCALE GENOMIC DNA]</scope>
    <source>
        <strain evidence="3">NLD-2019</strain>
        <tissue evidence="3">Leaf</tissue>
    </source>
</reference>
<feature type="domain" description="ARID" evidence="2">
    <location>
        <begin position="151"/>
        <end position="242"/>
    </location>
</feature>
<name>A0A5N6NAI6_9ASTR</name>
<keyword evidence="4" id="KW-1185">Reference proteome</keyword>
<feature type="compositionally biased region" description="Basic and acidic residues" evidence="1">
    <location>
        <begin position="248"/>
        <end position="283"/>
    </location>
</feature>
<dbReference type="PROSITE" id="PS51011">
    <property type="entry name" value="ARID"/>
    <property type="match status" value="1"/>
</dbReference>
<accession>A0A5N6NAI6</accession>
<evidence type="ECO:0000313" key="3">
    <source>
        <dbReference type="EMBL" id="KAD4584317.1"/>
    </source>
</evidence>
<dbReference type="Proteomes" id="UP000326396">
    <property type="component" value="Linkage Group LG2"/>
</dbReference>
<dbReference type="SUPFAM" id="SSF46774">
    <property type="entry name" value="ARID-like"/>
    <property type="match status" value="1"/>
</dbReference>
<dbReference type="EMBL" id="SZYD01000012">
    <property type="protein sequence ID" value="KAD4584317.1"/>
    <property type="molecule type" value="Genomic_DNA"/>
</dbReference>
<protein>
    <recommendedName>
        <fullName evidence="2">ARID domain-containing protein</fullName>
    </recommendedName>
</protein>
<feature type="region of interest" description="Disordered" evidence="1">
    <location>
        <begin position="248"/>
        <end position="306"/>
    </location>
</feature>
<dbReference type="AlphaFoldDB" id="A0A5N6NAI6"/>
<dbReference type="GO" id="GO:0003677">
    <property type="term" value="F:DNA binding"/>
    <property type="evidence" value="ECO:0007669"/>
    <property type="project" value="InterPro"/>
</dbReference>
<dbReference type="OrthoDB" id="1831032at2759"/>
<feature type="region of interest" description="Disordered" evidence="1">
    <location>
        <begin position="331"/>
        <end position="352"/>
    </location>
</feature>
<dbReference type="SMART" id="SM00501">
    <property type="entry name" value="BRIGHT"/>
    <property type="match status" value="1"/>
</dbReference>
<dbReference type="PANTHER" id="PTHR46410">
    <property type="entry name" value="AT-RICH INTERACTIVE DOMAIN-CONTAINING PROTEIN 2"/>
    <property type="match status" value="1"/>
</dbReference>
<evidence type="ECO:0000256" key="1">
    <source>
        <dbReference type="SAM" id="MobiDB-lite"/>
    </source>
</evidence>
<dbReference type="InterPro" id="IPR001606">
    <property type="entry name" value="ARID_dom"/>
</dbReference>
<dbReference type="CDD" id="cd16100">
    <property type="entry name" value="ARID"/>
    <property type="match status" value="1"/>
</dbReference>
<dbReference type="PANTHER" id="PTHR46410:SF26">
    <property type="entry name" value="BULB-TYPE LECTIN DOMAIN-CONTAINING PROTEIN-RELATED"/>
    <property type="match status" value="1"/>
</dbReference>
<organism evidence="3 4">
    <name type="scientific">Mikania micrantha</name>
    <name type="common">bitter vine</name>
    <dbReference type="NCBI Taxonomy" id="192012"/>
    <lineage>
        <taxon>Eukaryota</taxon>
        <taxon>Viridiplantae</taxon>
        <taxon>Streptophyta</taxon>
        <taxon>Embryophyta</taxon>
        <taxon>Tracheophyta</taxon>
        <taxon>Spermatophyta</taxon>
        <taxon>Magnoliopsida</taxon>
        <taxon>eudicotyledons</taxon>
        <taxon>Gunneridae</taxon>
        <taxon>Pentapetalae</taxon>
        <taxon>asterids</taxon>
        <taxon>campanulids</taxon>
        <taxon>Asterales</taxon>
        <taxon>Asteraceae</taxon>
        <taxon>Asteroideae</taxon>
        <taxon>Heliantheae alliance</taxon>
        <taxon>Eupatorieae</taxon>
        <taxon>Mikania</taxon>
    </lineage>
</organism>
<dbReference type="Pfam" id="PF01388">
    <property type="entry name" value="ARID"/>
    <property type="match status" value="1"/>
</dbReference>
<comment type="caution">
    <text evidence="3">The sequence shown here is derived from an EMBL/GenBank/DDBJ whole genome shotgun (WGS) entry which is preliminary data.</text>
</comment>
<dbReference type="InterPro" id="IPR036431">
    <property type="entry name" value="ARID_dom_sf"/>
</dbReference>
<evidence type="ECO:0000313" key="4">
    <source>
        <dbReference type="Proteomes" id="UP000326396"/>
    </source>
</evidence>
<proteinExistence type="predicted"/>
<gene>
    <name evidence="3" type="ORF">E3N88_21918</name>
</gene>